<dbReference type="PANTHER" id="PTHR30093">
    <property type="entry name" value="GENERAL SECRETION PATHWAY PROTEIN G"/>
    <property type="match status" value="1"/>
</dbReference>
<gene>
    <name evidence="4" type="primary">pulG_1</name>
    <name evidence="4" type="ORF">GALL_44100</name>
</gene>
<dbReference type="PRINTS" id="PR00813">
    <property type="entry name" value="BCTERIALGSPG"/>
</dbReference>
<dbReference type="NCBIfam" id="TIGR02532">
    <property type="entry name" value="IV_pilin_GFxxxE"/>
    <property type="match status" value="1"/>
</dbReference>
<dbReference type="PROSITE" id="PS00409">
    <property type="entry name" value="PROKAR_NTER_METHYL"/>
    <property type="match status" value="1"/>
</dbReference>
<name>A0A1J5TRI5_9ZZZZ</name>
<dbReference type="InterPro" id="IPR012902">
    <property type="entry name" value="N_methyl_site"/>
</dbReference>
<keyword evidence="3" id="KW-1133">Transmembrane helix</keyword>
<feature type="region of interest" description="Disordered" evidence="2">
    <location>
        <begin position="91"/>
        <end position="128"/>
    </location>
</feature>
<sequence>MTAVRRKGQGFTLIELIVVMLIIAMLATLAVPRYFGSVQKSRDAVLKENLALMRGALDKYYGDNDKYPAALEDLVSHKYLRSIPPDPLTDSAKTWVTVPPDDPDKGGVYDVHSGAEGNAADGTAYKEW</sequence>
<dbReference type="Gene3D" id="3.30.700.10">
    <property type="entry name" value="Glycoprotein, Type 4 Pilin"/>
    <property type="match status" value="1"/>
</dbReference>
<dbReference type="PANTHER" id="PTHR30093:SF47">
    <property type="entry name" value="TYPE IV PILUS NON-CORE MINOR PILIN PILE"/>
    <property type="match status" value="1"/>
</dbReference>
<evidence type="ECO:0000313" key="4">
    <source>
        <dbReference type="EMBL" id="OIR14606.1"/>
    </source>
</evidence>
<dbReference type="SUPFAM" id="SSF54523">
    <property type="entry name" value="Pili subunits"/>
    <property type="match status" value="1"/>
</dbReference>
<keyword evidence="3" id="KW-0812">Transmembrane</keyword>
<reference evidence="4" key="1">
    <citation type="submission" date="2016-10" db="EMBL/GenBank/DDBJ databases">
        <title>Sequence of Gallionella enrichment culture.</title>
        <authorList>
            <person name="Poehlein A."/>
            <person name="Muehling M."/>
            <person name="Daniel R."/>
        </authorList>
    </citation>
    <scope>NUCLEOTIDE SEQUENCE</scope>
</reference>
<keyword evidence="3" id="KW-0472">Membrane</keyword>
<keyword evidence="1" id="KW-0488">Methylation</keyword>
<dbReference type="Pfam" id="PF07963">
    <property type="entry name" value="N_methyl"/>
    <property type="match status" value="1"/>
</dbReference>
<proteinExistence type="predicted"/>
<dbReference type="AlphaFoldDB" id="A0A1J5TRI5"/>
<accession>A0A1J5TRI5</accession>
<dbReference type="EMBL" id="MLJW01000011">
    <property type="protein sequence ID" value="OIR14606.1"/>
    <property type="molecule type" value="Genomic_DNA"/>
</dbReference>
<evidence type="ECO:0000256" key="3">
    <source>
        <dbReference type="SAM" id="Phobius"/>
    </source>
</evidence>
<evidence type="ECO:0000256" key="1">
    <source>
        <dbReference type="ARBA" id="ARBA00022481"/>
    </source>
</evidence>
<dbReference type="InterPro" id="IPR000983">
    <property type="entry name" value="Bac_GSPG_pilin"/>
</dbReference>
<protein>
    <submittedName>
        <fullName evidence="4">Type II secretion system protein G</fullName>
    </submittedName>
</protein>
<comment type="caution">
    <text evidence="4">The sequence shown here is derived from an EMBL/GenBank/DDBJ whole genome shotgun (WGS) entry which is preliminary data.</text>
</comment>
<evidence type="ECO:0000256" key="2">
    <source>
        <dbReference type="SAM" id="MobiDB-lite"/>
    </source>
</evidence>
<dbReference type="GO" id="GO:0015627">
    <property type="term" value="C:type II protein secretion system complex"/>
    <property type="evidence" value="ECO:0007669"/>
    <property type="project" value="InterPro"/>
</dbReference>
<feature type="transmembrane region" description="Helical" evidence="3">
    <location>
        <begin position="12"/>
        <end position="35"/>
    </location>
</feature>
<organism evidence="4">
    <name type="scientific">mine drainage metagenome</name>
    <dbReference type="NCBI Taxonomy" id="410659"/>
    <lineage>
        <taxon>unclassified sequences</taxon>
        <taxon>metagenomes</taxon>
        <taxon>ecological metagenomes</taxon>
    </lineage>
</organism>
<dbReference type="InterPro" id="IPR045584">
    <property type="entry name" value="Pilin-like"/>
</dbReference>
<dbReference type="GO" id="GO:0015628">
    <property type="term" value="P:protein secretion by the type II secretion system"/>
    <property type="evidence" value="ECO:0007669"/>
    <property type="project" value="InterPro"/>
</dbReference>